<keyword evidence="23" id="KW-1185">Reference proteome</keyword>
<dbReference type="EnsemblMetazoa" id="CPIJ001844-RA">
    <property type="protein sequence ID" value="CPIJ001844-PA"/>
    <property type="gene ID" value="CPIJ001844"/>
</dbReference>
<dbReference type="InterPro" id="IPR050122">
    <property type="entry name" value="RTK"/>
</dbReference>
<dbReference type="GO" id="GO:0004714">
    <property type="term" value="F:transmembrane receptor protein tyrosine kinase activity"/>
    <property type="evidence" value="ECO:0007669"/>
    <property type="project" value="UniProtKB-EC"/>
</dbReference>
<evidence type="ECO:0000313" key="23">
    <source>
        <dbReference type="Proteomes" id="UP000002320"/>
    </source>
</evidence>
<keyword evidence="12" id="KW-0829">Tyrosine-protein kinase</keyword>
<dbReference type="GO" id="GO:0007169">
    <property type="term" value="P:cell surface receptor protein tyrosine kinase signaling pathway"/>
    <property type="evidence" value="ECO:0007669"/>
    <property type="project" value="TreeGrafter"/>
</dbReference>
<dbReference type="PANTHER" id="PTHR24416:SF620">
    <property type="entry name" value="TYROSINE-PROTEIN KINASE RECEPTOR TORSO"/>
    <property type="match status" value="1"/>
</dbReference>
<dbReference type="Pfam" id="PF07714">
    <property type="entry name" value="PK_Tyr_Ser-Thr"/>
    <property type="match status" value="1"/>
</dbReference>
<dbReference type="EMBL" id="DS231835">
    <property type="protein sequence ID" value="EDS32928.1"/>
    <property type="molecule type" value="Genomic_DNA"/>
</dbReference>
<evidence type="ECO:0000256" key="3">
    <source>
        <dbReference type="ARBA" id="ARBA00022679"/>
    </source>
</evidence>
<evidence type="ECO:0000313" key="21">
    <source>
        <dbReference type="EMBL" id="EDS32928.1"/>
    </source>
</evidence>
<dbReference type="InterPro" id="IPR017441">
    <property type="entry name" value="Protein_kinase_ATP_BS"/>
</dbReference>
<dbReference type="GO" id="GO:0005524">
    <property type="term" value="F:ATP binding"/>
    <property type="evidence" value="ECO:0007669"/>
    <property type="project" value="UniProtKB-UniRule"/>
</dbReference>
<feature type="binding site" evidence="16">
    <location>
        <position position="496"/>
    </location>
    <ligand>
        <name>ATP</name>
        <dbReference type="ChEBI" id="CHEBI:30616"/>
    </ligand>
</feature>
<dbReference type="AlphaFoldDB" id="B0W484"/>
<evidence type="ECO:0000256" key="10">
    <source>
        <dbReference type="ARBA" id="ARBA00022989"/>
    </source>
</evidence>
<dbReference type="Gene3D" id="3.30.200.20">
    <property type="entry name" value="Phosphorylase Kinase, domain 1"/>
    <property type="match status" value="1"/>
</dbReference>
<keyword evidence="8 21" id="KW-0418">Kinase</keyword>
<reference evidence="21" key="1">
    <citation type="submission" date="2007-03" db="EMBL/GenBank/DDBJ databases">
        <title>Annotation of Culex pipiens quinquefasciatus.</title>
        <authorList>
            <consortium name="The Broad Institute Genome Sequencing Platform"/>
            <person name="Atkinson P.W."/>
            <person name="Hemingway J."/>
            <person name="Christensen B.M."/>
            <person name="Higgs S."/>
            <person name="Kodira C."/>
            <person name="Hannick L."/>
            <person name="Megy K."/>
            <person name="O'Leary S."/>
            <person name="Pearson M."/>
            <person name="Haas B.J."/>
            <person name="Mauceli E."/>
            <person name="Wortman J.R."/>
            <person name="Lee N.H."/>
            <person name="Guigo R."/>
            <person name="Stanke M."/>
            <person name="Alvarado L."/>
            <person name="Amedeo P."/>
            <person name="Antoine C.H."/>
            <person name="Arensburger P."/>
            <person name="Bidwell S.L."/>
            <person name="Crawford M."/>
            <person name="Camaro F."/>
            <person name="Devon K."/>
            <person name="Engels R."/>
            <person name="Hammond M."/>
            <person name="Howarth C."/>
            <person name="Koehrsen M."/>
            <person name="Lawson D."/>
            <person name="Montgomery P."/>
            <person name="Nene V."/>
            <person name="Nusbaum C."/>
            <person name="Puiu D."/>
            <person name="Romero-Severson J."/>
            <person name="Severson D.W."/>
            <person name="Shumway M."/>
            <person name="Sisk P."/>
            <person name="Stolte C."/>
            <person name="Zeng Q."/>
            <person name="Eisenstadt E."/>
            <person name="Fraser-Liggett C."/>
            <person name="Strausberg R."/>
            <person name="Galagan J."/>
            <person name="Birren B."/>
            <person name="Collins F.H."/>
        </authorList>
    </citation>
    <scope>NUCLEOTIDE SEQUENCE [LARGE SCALE GENOMIC DNA]</scope>
    <source>
        <strain evidence="21">JHB</strain>
    </source>
</reference>
<protein>
    <recommendedName>
        <fullName evidence="2">receptor protein-tyrosine kinase</fullName>
        <ecNumber evidence="2">2.7.10.1</ecNumber>
    </recommendedName>
</protein>
<dbReference type="InterPro" id="IPR000719">
    <property type="entry name" value="Prot_kinase_dom"/>
</dbReference>
<dbReference type="PANTHER" id="PTHR24416">
    <property type="entry name" value="TYROSINE-PROTEIN KINASE RECEPTOR"/>
    <property type="match status" value="1"/>
</dbReference>
<proteinExistence type="predicted"/>
<feature type="transmembrane region" description="Helical" evidence="17">
    <location>
        <begin position="402"/>
        <end position="422"/>
    </location>
</feature>
<keyword evidence="13 21" id="KW-0675">Receptor</keyword>
<comment type="catalytic activity">
    <reaction evidence="15">
        <text>L-tyrosyl-[protein] + ATP = O-phospho-L-tyrosyl-[protein] + ADP + H(+)</text>
        <dbReference type="Rhea" id="RHEA:10596"/>
        <dbReference type="Rhea" id="RHEA-COMP:10136"/>
        <dbReference type="Rhea" id="RHEA-COMP:20101"/>
        <dbReference type="ChEBI" id="CHEBI:15378"/>
        <dbReference type="ChEBI" id="CHEBI:30616"/>
        <dbReference type="ChEBI" id="CHEBI:46858"/>
        <dbReference type="ChEBI" id="CHEBI:61978"/>
        <dbReference type="ChEBI" id="CHEBI:456216"/>
        <dbReference type="EC" id="2.7.10.1"/>
    </reaction>
</comment>
<keyword evidence="14" id="KW-0325">Glycoprotein</keyword>
<dbReference type="VEuPathDB" id="VectorBase:CPIJ001844"/>
<name>B0W484_CULQU</name>
<dbReference type="InParanoid" id="B0W484"/>
<dbReference type="HOGENOM" id="CLU_015570_0_0_1"/>
<evidence type="ECO:0000256" key="8">
    <source>
        <dbReference type="ARBA" id="ARBA00022777"/>
    </source>
</evidence>
<evidence type="ECO:0000256" key="2">
    <source>
        <dbReference type="ARBA" id="ARBA00011902"/>
    </source>
</evidence>
<dbReference type="GO" id="GO:0030154">
    <property type="term" value="P:cell differentiation"/>
    <property type="evidence" value="ECO:0007669"/>
    <property type="project" value="UniProtKB-ARBA"/>
</dbReference>
<dbReference type="Proteomes" id="UP000002320">
    <property type="component" value="Unassembled WGS sequence"/>
</dbReference>
<gene>
    <name evidence="22" type="primary">6033008</name>
    <name evidence="21" type="ORF">CpipJ_CPIJ001844</name>
</gene>
<dbReference type="Gene3D" id="2.60.40.10">
    <property type="entry name" value="Immunoglobulins"/>
    <property type="match status" value="1"/>
</dbReference>
<dbReference type="FunFam" id="1.10.510.10:FF:000190">
    <property type="entry name" value="Proto-oncogene tyrosine-protein kinase receptor Ret"/>
    <property type="match status" value="1"/>
</dbReference>
<dbReference type="InterPro" id="IPR013783">
    <property type="entry name" value="Ig-like_fold"/>
</dbReference>
<dbReference type="InterPro" id="IPR001245">
    <property type="entry name" value="Ser-Thr/Tyr_kinase_cat_dom"/>
</dbReference>
<dbReference type="PROSITE" id="PS50011">
    <property type="entry name" value="PROTEIN_KINASE_DOM"/>
    <property type="match status" value="1"/>
</dbReference>
<dbReference type="eggNOG" id="KOG0200">
    <property type="taxonomic scope" value="Eukaryota"/>
</dbReference>
<dbReference type="PROSITE" id="PS00107">
    <property type="entry name" value="PROTEIN_KINASE_ATP"/>
    <property type="match status" value="1"/>
</dbReference>
<keyword evidence="10 17" id="KW-1133">Transmembrane helix</keyword>
<evidence type="ECO:0000256" key="12">
    <source>
        <dbReference type="ARBA" id="ARBA00023137"/>
    </source>
</evidence>
<evidence type="ECO:0000256" key="4">
    <source>
        <dbReference type="ARBA" id="ARBA00022692"/>
    </source>
</evidence>
<evidence type="ECO:0000259" key="20">
    <source>
        <dbReference type="PROSITE" id="PS50853"/>
    </source>
</evidence>
<evidence type="ECO:0000256" key="5">
    <source>
        <dbReference type="ARBA" id="ARBA00022729"/>
    </source>
</evidence>
<dbReference type="VEuPathDB" id="VectorBase:CQUJHB005012"/>
<evidence type="ECO:0000259" key="19">
    <source>
        <dbReference type="PROSITE" id="PS50011"/>
    </source>
</evidence>
<evidence type="ECO:0000313" key="22">
    <source>
        <dbReference type="EnsemblMetazoa" id="CPIJ001844-PA"/>
    </source>
</evidence>
<keyword evidence="5 18" id="KW-0732">Signal</keyword>
<feature type="chain" id="PRO_5011407420" description="receptor protein-tyrosine kinase" evidence="18">
    <location>
        <begin position="20"/>
        <end position="847"/>
    </location>
</feature>
<dbReference type="EC" id="2.7.10.1" evidence="2"/>
<keyword evidence="6" id="KW-0677">Repeat</keyword>
<evidence type="ECO:0000256" key="18">
    <source>
        <dbReference type="SAM" id="SignalP"/>
    </source>
</evidence>
<dbReference type="InterPro" id="IPR008266">
    <property type="entry name" value="Tyr_kinase_AS"/>
</dbReference>
<dbReference type="GO" id="GO:0007399">
    <property type="term" value="P:nervous system development"/>
    <property type="evidence" value="ECO:0007669"/>
    <property type="project" value="UniProtKB-ARBA"/>
</dbReference>
<dbReference type="FunCoup" id="B0W484">
    <property type="interactions" value="61"/>
</dbReference>
<dbReference type="InterPro" id="IPR003961">
    <property type="entry name" value="FN3_dom"/>
</dbReference>
<evidence type="ECO:0000256" key="13">
    <source>
        <dbReference type="ARBA" id="ARBA00023170"/>
    </source>
</evidence>
<evidence type="ECO:0000256" key="17">
    <source>
        <dbReference type="SAM" id="Phobius"/>
    </source>
</evidence>
<dbReference type="SMART" id="SM00219">
    <property type="entry name" value="TyrKc"/>
    <property type="match status" value="1"/>
</dbReference>
<dbReference type="SUPFAM" id="SSF56112">
    <property type="entry name" value="Protein kinase-like (PK-like)"/>
    <property type="match status" value="1"/>
</dbReference>
<evidence type="ECO:0000256" key="14">
    <source>
        <dbReference type="ARBA" id="ARBA00023180"/>
    </source>
</evidence>
<feature type="domain" description="Protein kinase" evidence="19">
    <location>
        <begin position="469"/>
        <end position="813"/>
    </location>
</feature>
<comment type="subcellular location">
    <subcellularLocation>
        <location evidence="1">Membrane</location>
        <topology evidence="1">Single-pass type I membrane protein</topology>
    </subcellularLocation>
</comment>
<dbReference type="GO" id="GO:0005886">
    <property type="term" value="C:plasma membrane"/>
    <property type="evidence" value="ECO:0007669"/>
    <property type="project" value="TreeGrafter"/>
</dbReference>
<dbReference type="OMA" id="AEIEWQP"/>
<dbReference type="OrthoDB" id="3256376at2759"/>
<dbReference type="CDD" id="cd00063">
    <property type="entry name" value="FN3"/>
    <property type="match status" value="1"/>
</dbReference>
<dbReference type="SUPFAM" id="SSF49265">
    <property type="entry name" value="Fibronectin type III"/>
    <property type="match status" value="1"/>
</dbReference>
<keyword evidence="11 17" id="KW-0472">Membrane</keyword>
<sequence>MSPLTALLVVIVTLNQVCCNQLRLHTDREEQELYKISACVAKCLARGVELKEKCYERCSEPGVLDGVTFEHPDKEFQIELVCRDSTTLMLDVRQQFDNNATDVVYIYVIKVKEVDALLNSGLIVYDSNSAVVRIENLFPNKPFIVSATILSSSGELMTAQEETLETLPLDYQPGEITEISVISYSANSDNPSLLDAIISWEPSSDRSCHYEVLCYANESPDYQLQQVYVDQTSSMYRHTIESLQLNEEYEIAVRATNPRYPTFQSELHWTPFSTPNCLDWYNSGDFCDPEAVQNIRVIAKRLPEDRYQFNISWDQPRFLPDFYIVKLFDLDLGANDETANSVEQNVRGTQSHLLIESFELSGPQYEVMITAHANNRSSPAQSIIRALNAGPVAALADWSGHWILAIVISAIFSLCSVSLVICRKMRNKGTFHDQDSEYGIKLEPVKQQQEAVTSLPAFDDAMEIEFERVQLLEVLGEGAFGLVRKGTLNGTDVAVKMLKEHPSVQNIQEFQQEIDVMKSVGSHPNVVGIVGHFTARPNEMMLLTEYCSEGNLLNYLRNEWQKIMKQKEINALPEYLDCKTPGLAEIKRPESVFNFDTSFVNEKRSQEYKNICPEPIENKLYSLINEDVNNNSTNQNAVDNQCYQQLTPPISSSELLDFASQIATGMDFLARNKVVHRDLAARNVLIGAGRVVKISDFGLSRDVYQDNQYRKRGAGKLPIKWLALESLTHQMYTTQSDVWSFGILLYEICTLGGNPYPHLAASSLIAELRRGYRMEKPAGCGDELYELMRSCWSAMPVERPNFGAIRERLEKLLASSCMREQIDLDAIGEDMVQNVVSCEQGYLKPVG</sequence>
<dbReference type="InterPro" id="IPR011009">
    <property type="entry name" value="Kinase-like_dom_sf"/>
</dbReference>
<dbReference type="KEGG" id="cqu:CpipJ_CPIJ001844"/>
<evidence type="ECO:0000256" key="6">
    <source>
        <dbReference type="ARBA" id="ARBA00022737"/>
    </source>
</evidence>
<dbReference type="GO" id="GO:1902533">
    <property type="term" value="P:positive regulation of intracellular signal transduction"/>
    <property type="evidence" value="ECO:0007669"/>
    <property type="project" value="UniProtKB-ARBA"/>
</dbReference>
<dbReference type="CDD" id="cd00192">
    <property type="entry name" value="PTKc"/>
    <property type="match status" value="1"/>
</dbReference>
<dbReference type="GO" id="GO:0043235">
    <property type="term" value="C:receptor complex"/>
    <property type="evidence" value="ECO:0007669"/>
    <property type="project" value="TreeGrafter"/>
</dbReference>
<evidence type="ECO:0000256" key="11">
    <source>
        <dbReference type="ARBA" id="ARBA00023136"/>
    </source>
</evidence>
<keyword evidence="3" id="KW-0808">Transferase</keyword>
<keyword evidence="4 17" id="KW-0812">Transmembrane</keyword>
<evidence type="ECO:0000256" key="7">
    <source>
        <dbReference type="ARBA" id="ARBA00022741"/>
    </source>
</evidence>
<keyword evidence="7 16" id="KW-0547">Nucleotide-binding</keyword>
<evidence type="ECO:0000256" key="1">
    <source>
        <dbReference type="ARBA" id="ARBA00004479"/>
    </source>
</evidence>
<evidence type="ECO:0000256" key="16">
    <source>
        <dbReference type="PROSITE-ProRule" id="PRU10141"/>
    </source>
</evidence>
<dbReference type="PROSITE" id="PS50853">
    <property type="entry name" value="FN3"/>
    <property type="match status" value="1"/>
</dbReference>
<dbReference type="STRING" id="7176.B0W484"/>
<feature type="signal peptide" evidence="18">
    <location>
        <begin position="1"/>
        <end position="19"/>
    </location>
</feature>
<feature type="domain" description="Fibronectin type-III" evidence="20">
    <location>
        <begin position="172"/>
        <end position="277"/>
    </location>
</feature>
<evidence type="ECO:0000256" key="9">
    <source>
        <dbReference type="ARBA" id="ARBA00022840"/>
    </source>
</evidence>
<dbReference type="PROSITE" id="PS00109">
    <property type="entry name" value="PROTEIN_KINASE_TYR"/>
    <property type="match status" value="1"/>
</dbReference>
<keyword evidence="9 16" id="KW-0067">ATP-binding</keyword>
<accession>B0W484</accession>
<dbReference type="InterPro" id="IPR020635">
    <property type="entry name" value="Tyr_kinase_cat_dom"/>
</dbReference>
<dbReference type="Gene3D" id="1.10.510.10">
    <property type="entry name" value="Transferase(Phosphotransferase) domain 1"/>
    <property type="match status" value="1"/>
</dbReference>
<organism>
    <name type="scientific">Culex quinquefasciatus</name>
    <name type="common">Southern house mosquito</name>
    <name type="synonym">Culex pungens</name>
    <dbReference type="NCBI Taxonomy" id="7176"/>
    <lineage>
        <taxon>Eukaryota</taxon>
        <taxon>Metazoa</taxon>
        <taxon>Ecdysozoa</taxon>
        <taxon>Arthropoda</taxon>
        <taxon>Hexapoda</taxon>
        <taxon>Insecta</taxon>
        <taxon>Pterygota</taxon>
        <taxon>Neoptera</taxon>
        <taxon>Endopterygota</taxon>
        <taxon>Diptera</taxon>
        <taxon>Nematocera</taxon>
        <taxon>Culicoidea</taxon>
        <taxon>Culicidae</taxon>
        <taxon>Culicinae</taxon>
        <taxon>Culicini</taxon>
        <taxon>Culex</taxon>
        <taxon>Culex</taxon>
    </lineage>
</organism>
<reference evidence="22" key="2">
    <citation type="submission" date="2021-02" db="UniProtKB">
        <authorList>
            <consortium name="EnsemblMetazoa"/>
        </authorList>
    </citation>
    <scope>IDENTIFICATION</scope>
    <source>
        <strain evidence="22">JHB</strain>
    </source>
</reference>
<dbReference type="InterPro" id="IPR036116">
    <property type="entry name" value="FN3_sf"/>
</dbReference>
<evidence type="ECO:0000256" key="15">
    <source>
        <dbReference type="ARBA" id="ARBA00051243"/>
    </source>
</evidence>